<dbReference type="InParanoid" id="K7E5Y2"/>
<evidence type="ECO:0000313" key="2">
    <source>
        <dbReference type="Ensembl" id="ENSMODP00000041184.2"/>
    </source>
</evidence>
<reference evidence="2" key="3">
    <citation type="submission" date="2025-09" db="UniProtKB">
        <authorList>
            <consortium name="Ensembl"/>
        </authorList>
    </citation>
    <scope>IDENTIFICATION</scope>
</reference>
<dbReference type="GO" id="GO:0043065">
    <property type="term" value="P:positive regulation of apoptotic process"/>
    <property type="evidence" value="ECO:0007669"/>
    <property type="project" value="InterPro"/>
</dbReference>
<accession>K7E5Y2</accession>
<dbReference type="GO" id="GO:0097194">
    <property type="term" value="P:execution phase of apoptosis"/>
    <property type="evidence" value="ECO:0000318"/>
    <property type="project" value="GO_Central"/>
</dbReference>
<dbReference type="InterPro" id="IPR031661">
    <property type="entry name" value="Bbc3"/>
</dbReference>
<feature type="compositionally biased region" description="Low complexity" evidence="1">
    <location>
        <begin position="196"/>
        <end position="207"/>
    </location>
</feature>
<dbReference type="Proteomes" id="UP000002280">
    <property type="component" value="Chromosome 4"/>
</dbReference>
<feature type="region of interest" description="Disordered" evidence="1">
    <location>
        <begin position="1"/>
        <end position="31"/>
    </location>
</feature>
<dbReference type="Pfam" id="PF15826">
    <property type="entry name" value="PUMA"/>
    <property type="match status" value="1"/>
</dbReference>
<dbReference type="OMA" id="CRCECGA"/>
<dbReference type="GO" id="GO:0001836">
    <property type="term" value="P:release of cytochrome c from mitochondria"/>
    <property type="evidence" value="ECO:0000318"/>
    <property type="project" value="GO_Central"/>
</dbReference>
<dbReference type="PANTHER" id="PTHR28639:SF1">
    <property type="entry name" value="BCL-2-BINDING COMPONENT 3, ISOFORMS 3_4"/>
    <property type="match status" value="1"/>
</dbReference>
<protein>
    <submittedName>
        <fullName evidence="2">BCL2 binding component 3</fullName>
    </submittedName>
</protein>
<feature type="compositionally biased region" description="Gly residues" evidence="1">
    <location>
        <begin position="15"/>
        <end position="24"/>
    </location>
</feature>
<dbReference type="AlphaFoldDB" id="K7E5Y2"/>
<evidence type="ECO:0000313" key="3">
    <source>
        <dbReference type="Proteomes" id="UP000002280"/>
    </source>
</evidence>
<organism evidence="2 3">
    <name type="scientific">Monodelphis domestica</name>
    <name type="common">Gray short-tailed opossum</name>
    <dbReference type="NCBI Taxonomy" id="13616"/>
    <lineage>
        <taxon>Eukaryota</taxon>
        <taxon>Metazoa</taxon>
        <taxon>Chordata</taxon>
        <taxon>Craniata</taxon>
        <taxon>Vertebrata</taxon>
        <taxon>Euteleostomi</taxon>
        <taxon>Mammalia</taxon>
        <taxon>Metatheria</taxon>
        <taxon>Didelphimorphia</taxon>
        <taxon>Didelphidae</taxon>
        <taxon>Monodelphis</taxon>
    </lineage>
</organism>
<dbReference type="GO" id="GO:0005739">
    <property type="term" value="C:mitochondrion"/>
    <property type="evidence" value="ECO:0000318"/>
    <property type="project" value="GO_Central"/>
</dbReference>
<dbReference type="Ensembl" id="ENSMODT00000044294.2">
    <property type="protein sequence ID" value="ENSMODP00000041184.2"/>
    <property type="gene ID" value="ENSMODG00000008934.3"/>
</dbReference>
<dbReference type="GO" id="GO:0090200">
    <property type="term" value="P:positive regulation of release of cytochrome c from mitochondria"/>
    <property type="evidence" value="ECO:0000318"/>
    <property type="project" value="GO_Central"/>
</dbReference>
<dbReference type="Bgee" id="ENSMODG00000008934">
    <property type="expression patterns" value="Expressed in lung and 17 other cell types or tissues"/>
</dbReference>
<dbReference type="eggNOG" id="ENOG502TECC">
    <property type="taxonomic scope" value="Eukaryota"/>
</dbReference>
<dbReference type="STRING" id="13616.ENSMODP00000041184"/>
<evidence type="ECO:0000256" key="1">
    <source>
        <dbReference type="SAM" id="MobiDB-lite"/>
    </source>
</evidence>
<keyword evidence="3" id="KW-1185">Reference proteome</keyword>
<sequence>MGVRPRGAPWRPEPAGGGGAGGRARGTAGRARATGRVVFQGLGVGLRSGECAPRLGVRVPCRERGPLSPRCCCRCECGAGLGKLRRGRARGVAPPLTCSAHLSVSLRRLPPHWGMARAQQDGSSPEPVEGLPRESPRTFPLGRLMPSAVSCSLCEAGLNPSGDSMCPAPGPALAPSSLLPLAYFCTRQPRAYGGPRWARAARSPAAGNQGQSGSLPSLGPRSAQEEGGQEGEPQGASPMSGGPPGVLGPEHGDQGEQQDREIGAQLRRMADDLNALYEQRRREEEQRRHLSPWRLLYNLISGLLAPQRRNRMPDVEPN</sequence>
<reference evidence="2 3" key="1">
    <citation type="journal article" date="2007" name="Nature">
        <title>Genome of the marsupial Monodelphis domestica reveals innovation in non-coding sequences.</title>
        <authorList>
            <person name="Mikkelsen T.S."/>
            <person name="Wakefield M.J."/>
            <person name="Aken B."/>
            <person name="Amemiya C.T."/>
            <person name="Chang J.L."/>
            <person name="Duke S."/>
            <person name="Garber M."/>
            <person name="Gentles A.J."/>
            <person name="Goodstadt L."/>
            <person name="Heger A."/>
            <person name="Jurka J."/>
            <person name="Kamal M."/>
            <person name="Mauceli E."/>
            <person name="Searle S.M."/>
            <person name="Sharpe T."/>
            <person name="Baker M.L."/>
            <person name="Batzer M.A."/>
            <person name="Benos P.V."/>
            <person name="Belov K."/>
            <person name="Clamp M."/>
            <person name="Cook A."/>
            <person name="Cuff J."/>
            <person name="Das R."/>
            <person name="Davidow L."/>
            <person name="Deakin J.E."/>
            <person name="Fazzari M.J."/>
            <person name="Glass J.L."/>
            <person name="Grabherr M."/>
            <person name="Greally J.M."/>
            <person name="Gu W."/>
            <person name="Hore T.A."/>
            <person name="Huttley G.A."/>
            <person name="Kleber M."/>
            <person name="Jirtle R.L."/>
            <person name="Koina E."/>
            <person name="Lee J.T."/>
            <person name="Mahony S."/>
            <person name="Marra M.A."/>
            <person name="Miller R.D."/>
            <person name="Nicholls R.D."/>
            <person name="Oda M."/>
            <person name="Papenfuss A.T."/>
            <person name="Parra Z.E."/>
            <person name="Pollock D.D."/>
            <person name="Ray D.A."/>
            <person name="Schein J.E."/>
            <person name="Speed T.P."/>
            <person name="Thompson K."/>
            <person name="VandeBerg J.L."/>
            <person name="Wade C.M."/>
            <person name="Walker J.A."/>
            <person name="Waters P.D."/>
            <person name="Webber C."/>
            <person name="Weidman J.R."/>
            <person name="Xie X."/>
            <person name="Zody M.C."/>
            <person name="Baldwin J."/>
            <person name="Abdouelleil A."/>
            <person name="Abdulkadir J."/>
            <person name="Abebe A."/>
            <person name="Abera B."/>
            <person name="Abreu J."/>
            <person name="Acer S.C."/>
            <person name="Aftuck L."/>
            <person name="Alexander A."/>
            <person name="An P."/>
            <person name="Anderson E."/>
            <person name="Anderson S."/>
            <person name="Arachi H."/>
            <person name="Azer M."/>
            <person name="Bachantsang P."/>
            <person name="Barry A."/>
            <person name="Bayul T."/>
            <person name="Berlin A."/>
            <person name="Bessette D."/>
            <person name="Bloom T."/>
            <person name="Bloom T."/>
            <person name="Boguslavskiy L."/>
            <person name="Bonnet C."/>
            <person name="Boukhgalter B."/>
            <person name="Bourzgui I."/>
            <person name="Brown A."/>
            <person name="Cahill P."/>
            <person name="Channer S."/>
            <person name="Cheshatsang Y."/>
            <person name="Chuda L."/>
            <person name="Citroen M."/>
            <person name="Collymore A."/>
            <person name="Cooke P."/>
            <person name="Costello M."/>
            <person name="D'Aco K."/>
            <person name="Daza R."/>
            <person name="De Haan G."/>
            <person name="DeGray S."/>
            <person name="DeMaso C."/>
            <person name="Dhargay N."/>
            <person name="Dooley K."/>
            <person name="Dooley E."/>
            <person name="Doricent M."/>
            <person name="Dorje P."/>
            <person name="Dorjee K."/>
            <person name="Dupes A."/>
            <person name="Elong R."/>
            <person name="Falk J."/>
            <person name="Farina A."/>
            <person name="Faro S."/>
            <person name="Ferguson D."/>
            <person name="Fisher S."/>
            <person name="Foley C.D."/>
            <person name="Franke A."/>
            <person name="Friedrich D."/>
            <person name="Gadbois L."/>
            <person name="Gearin G."/>
            <person name="Gearin C.R."/>
            <person name="Giannoukos G."/>
            <person name="Goode T."/>
            <person name="Graham J."/>
            <person name="Grandbois E."/>
            <person name="Grewal S."/>
            <person name="Gyaltsen K."/>
            <person name="Hafez N."/>
            <person name="Hagos B."/>
            <person name="Hall J."/>
            <person name="Henson C."/>
            <person name="Hollinger A."/>
            <person name="Honan T."/>
            <person name="Huard M.D."/>
            <person name="Hughes L."/>
            <person name="Hurhula B."/>
            <person name="Husby M.E."/>
            <person name="Kamat A."/>
            <person name="Kanga B."/>
            <person name="Kashin S."/>
            <person name="Khazanovich D."/>
            <person name="Kisner P."/>
            <person name="Lance K."/>
            <person name="Lara M."/>
            <person name="Lee W."/>
            <person name="Lennon N."/>
            <person name="Letendre F."/>
            <person name="LeVine R."/>
            <person name="Lipovsky A."/>
            <person name="Liu X."/>
            <person name="Liu J."/>
            <person name="Liu S."/>
            <person name="Lokyitsang T."/>
            <person name="Lokyitsang Y."/>
            <person name="Lubonja R."/>
            <person name="Lui A."/>
            <person name="MacDonald P."/>
            <person name="Magnisalis V."/>
            <person name="Maru K."/>
            <person name="Matthews C."/>
            <person name="McCusker W."/>
            <person name="McDonough S."/>
            <person name="Mehta T."/>
            <person name="Meldrim J."/>
            <person name="Meneus L."/>
            <person name="Mihai O."/>
            <person name="Mihalev A."/>
            <person name="Mihova T."/>
            <person name="Mittelman R."/>
            <person name="Mlenga V."/>
            <person name="Montmayeur A."/>
            <person name="Mulrain L."/>
            <person name="Navidi A."/>
            <person name="Naylor J."/>
            <person name="Negash T."/>
            <person name="Nguyen T."/>
            <person name="Nguyen N."/>
            <person name="Nicol R."/>
            <person name="Norbu C."/>
            <person name="Norbu N."/>
            <person name="Novod N."/>
            <person name="O'Neill B."/>
            <person name="Osman S."/>
            <person name="Markiewicz E."/>
            <person name="Oyono O.L."/>
            <person name="Patti C."/>
            <person name="Phunkhang P."/>
            <person name="Pierre F."/>
            <person name="Priest M."/>
            <person name="Raghuraman S."/>
            <person name="Rege F."/>
            <person name="Reyes R."/>
            <person name="Rise C."/>
            <person name="Rogov P."/>
            <person name="Ross K."/>
            <person name="Ryan E."/>
            <person name="Settipalli S."/>
            <person name="Shea T."/>
            <person name="Sherpa N."/>
            <person name="Shi L."/>
            <person name="Shih D."/>
            <person name="Sparrow T."/>
            <person name="Spaulding J."/>
            <person name="Stalker J."/>
            <person name="Stange-Thomann N."/>
            <person name="Stavropoulos S."/>
            <person name="Stone C."/>
            <person name="Strader C."/>
            <person name="Tesfaye S."/>
            <person name="Thomson T."/>
            <person name="Thoulutsang Y."/>
            <person name="Thoulutsang D."/>
            <person name="Topham K."/>
            <person name="Topping I."/>
            <person name="Tsamla T."/>
            <person name="Vassiliev H."/>
            <person name="Vo A."/>
            <person name="Wangchuk T."/>
            <person name="Wangdi T."/>
            <person name="Weiand M."/>
            <person name="Wilkinson J."/>
            <person name="Wilson A."/>
            <person name="Yadav S."/>
            <person name="Young G."/>
            <person name="Yu Q."/>
            <person name="Zembek L."/>
            <person name="Zhong D."/>
            <person name="Zimmer A."/>
            <person name="Zwirko Z."/>
            <person name="Jaffe D.B."/>
            <person name="Alvarez P."/>
            <person name="Brockman W."/>
            <person name="Butler J."/>
            <person name="Chin C."/>
            <person name="Gnerre S."/>
            <person name="MacCallum I."/>
            <person name="Graves J.A."/>
            <person name="Ponting C.P."/>
            <person name="Breen M."/>
            <person name="Samollow P.B."/>
            <person name="Lander E.S."/>
            <person name="Lindblad-Toh K."/>
        </authorList>
    </citation>
    <scope>NUCLEOTIDE SEQUENCE [LARGE SCALE GENOMIC DNA]</scope>
</reference>
<dbReference type="GeneTree" id="ENSGT00390000002767"/>
<feature type="compositionally biased region" description="Low complexity" evidence="1">
    <location>
        <begin position="1"/>
        <end position="14"/>
    </location>
</feature>
<dbReference type="GO" id="GO:0070059">
    <property type="term" value="P:intrinsic apoptotic signaling pathway in response to endoplasmic reticulum stress"/>
    <property type="evidence" value="ECO:0000318"/>
    <property type="project" value="GO_Central"/>
</dbReference>
<reference evidence="2" key="2">
    <citation type="submission" date="2025-08" db="UniProtKB">
        <authorList>
            <consortium name="Ensembl"/>
        </authorList>
    </citation>
    <scope>IDENTIFICATION</scope>
</reference>
<name>K7E5Y2_MONDO</name>
<dbReference type="HOGENOM" id="CLU_588709_0_0_1"/>
<dbReference type="ExpressionAtlas" id="K7E5Y2">
    <property type="expression patterns" value="baseline"/>
</dbReference>
<dbReference type="PANTHER" id="PTHR28639">
    <property type="entry name" value="BCL-2-BINDING COMPONENT 3"/>
    <property type="match status" value="1"/>
</dbReference>
<proteinExistence type="predicted"/>
<feature type="region of interest" description="Disordered" evidence="1">
    <location>
        <begin position="196"/>
        <end position="258"/>
    </location>
</feature>